<dbReference type="GO" id="GO:0005047">
    <property type="term" value="F:signal recognition particle binding"/>
    <property type="evidence" value="ECO:0007669"/>
    <property type="project" value="TreeGrafter"/>
</dbReference>
<evidence type="ECO:0000256" key="6">
    <source>
        <dbReference type="ARBA" id="ARBA00029433"/>
    </source>
</evidence>
<feature type="domain" description="AAA+ ATPase" evidence="7">
    <location>
        <begin position="105"/>
        <end position="229"/>
    </location>
</feature>
<dbReference type="AlphaFoldDB" id="A0A497ELZ8"/>
<comment type="caution">
    <text evidence="9">The sequence shown here is derived from an EMBL/GenBank/DDBJ whole genome shotgun (WGS) entry which is preliminary data.</text>
</comment>
<dbReference type="InterPro" id="IPR013822">
    <property type="entry name" value="Signal_recog_particl_SRP54_hlx"/>
</dbReference>
<evidence type="ECO:0000256" key="1">
    <source>
        <dbReference type="ARBA" id="ARBA00008531"/>
    </source>
</evidence>
<comment type="similarity">
    <text evidence="1">Belongs to the GTP-binding SRP family.</text>
</comment>
<dbReference type="InterPro" id="IPR027417">
    <property type="entry name" value="P-loop_NTPase"/>
</dbReference>
<gene>
    <name evidence="9" type="ORF">DRJ31_08625</name>
</gene>
<dbReference type="GO" id="GO:0005737">
    <property type="term" value="C:cytoplasm"/>
    <property type="evidence" value="ECO:0007669"/>
    <property type="project" value="UniProtKB-ARBA"/>
</dbReference>
<keyword evidence="3" id="KW-0342">GTP-binding</keyword>
<accession>A0A497ELZ8</accession>
<dbReference type="GO" id="GO:0006614">
    <property type="term" value="P:SRP-dependent cotranslational protein targeting to membrane"/>
    <property type="evidence" value="ECO:0007669"/>
    <property type="project" value="InterPro"/>
</dbReference>
<evidence type="ECO:0000256" key="5">
    <source>
        <dbReference type="ARBA" id="ARBA00023170"/>
    </source>
</evidence>
<dbReference type="SMART" id="SM00382">
    <property type="entry name" value="AAA"/>
    <property type="match status" value="1"/>
</dbReference>
<evidence type="ECO:0000259" key="7">
    <source>
        <dbReference type="SMART" id="SM00382"/>
    </source>
</evidence>
<protein>
    <submittedName>
        <fullName evidence="9">Signal recognition particle-docking protein FtsY</fullName>
    </submittedName>
</protein>
<dbReference type="Proteomes" id="UP000278475">
    <property type="component" value="Unassembled WGS sequence"/>
</dbReference>
<dbReference type="SMART" id="SM00962">
    <property type="entry name" value="SRP54"/>
    <property type="match status" value="1"/>
</dbReference>
<keyword evidence="4" id="KW-0472">Membrane</keyword>
<reference evidence="9 10" key="1">
    <citation type="submission" date="2018-06" db="EMBL/GenBank/DDBJ databases">
        <title>Extensive metabolic versatility and redundancy in microbially diverse, dynamic hydrothermal sediments.</title>
        <authorList>
            <person name="Dombrowski N."/>
            <person name="Teske A."/>
            <person name="Baker B.J."/>
        </authorList>
    </citation>
    <scope>NUCLEOTIDE SEQUENCE [LARGE SCALE GENOMIC DNA]</scope>
    <source>
        <strain evidence="9">B66_G16</strain>
    </source>
</reference>
<dbReference type="InterPro" id="IPR042101">
    <property type="entry name" value="SRP54_N_sf"/>
</dbReference>
<dbReference type="InterPro" id="IPR003593">
    <property type="entry name" value="AAA+_ATPase"/>
</dbReference>
<dbReference type="InterPro" id="IPR000897">
    <property type="entry name" value="SRP54_GTPase_dom"/>
</dbReference>
<name>A0A497ELZ8_9CREN</name>
<feature type="non-terminal residue" evidence="9">
    <location>
        <position position="238"/>
    </location>
</feature>
<dbReference type="EMBL" id="QMQV01000117">
    <property type="protein sequence ID" value="RLE47607.1"/>
    <property type="molecule type" value="Genomic_DNA"/>
</dbReference>
<dbReference type="Pfam" id="PF00448">
    <property type="entry name" value="SRP54"/>
    <property type="match status" value="1"/>
</dbReference>
<evidence type="ECO:0000313" key="9">
    <source>
        <dbReference type="EMBL" id="RLE47607.1"/>
    </source>
</evidence>
<keyword evidence="5" id="KW-0675">Receptor</keyword>
<organism evidence="9 10">
    <name type="scientific">Thermoproteota archaeon</name>
    <dbReference type="NCBI Taxonomy" id="2056631"/>
    <lineage>
        <taxon>Archaea</taxon>
        <taxon>Thermoproteota</taxon>
    </lineage>
</organism>
<evidence type="ECO:0000313" key="10">
    <source>
        <dbReference type="Proteomes" id="UP000278475"/>
    </source>
</evidence>
<evidence type="ECO:0000259" key="8">
    <source>
        <dbReference type="SMART" id="SM00962"/>
    </source>
</evidence>
<evidence type="ECO:0000256" key="4">
    <source>
        <dbReference type="ARBA" id="ARBA00023136"/>
    </source>
</evidence>
<dbReference type="Gene3D" id="1.20.120.140">
    <property type="entry name" value="Signal recognition particle SRP54, nucleotide-binding domain"/>
    <property type="match status" value="1"/>
</dbReference>
<dbReference type="SUPFAM" id="SSF52540">
    <property type="entry name" value="P-loop containing nucleoside triphosphate hydrolases"/>
    <property type="match status" value="2"/>
</dbReference>
<evidence type="ECO:0000256" key="2">
    <source>
        <dbReference type="ARBA" id="ARBA00022741"/>
    </source>
</evidence>
<dbReference type="PANTHER" id="PTHR43134:SF1">
    <property type="entry name" value="SIGNAL RECOGNITION PARTICLE RECEPTOR SUBUNIT ALPHA"/>
    <property type="match status" value="1"/>
</dbReference>
<proteinExistence type="inferred from homology"/>
<dbReference type="GO" id="GO:0016020">
    <property type="term" value="C:membrane"/>
    <property type="evidence" value="ECO:0007669"/>
    <property type="project" value="UniProtKB-ARBA"/>
</dbReference>
<dbReference type="GO" id="GO:0003924">
    <property type="term" value="F:GTPase activity"/>
    <property type="evidence" value="ECO:0007669"/>
    <property type="project" value="TreeGrafter"/>
</dbReference>
<feature type="domain" description="SRP54-type proteins GTP-binding" evidence="8">
    <location>
        <begin position="106"/>
        <end position="238"/>
    </location>
</feature>
<dbReference type="Gene3D" id="3.40.50.300">
    <property type="entry name" value="P-loop containing nucleotide triphosphate hydrolases"/>
    <property type="match status" value="1"/>
</dbReference>
<dbReference type="Pfam" id="PF02881">
    <property type="entry name" value="SRP54_N"/>
    <property type="match status" value="1"/>
</dbReference>
<sequence>MLEGLRNAFREVIEELKTRSLSEEEIQSYIENFKLRLISNDVAVEVAEKLGEELSKRLRNLKLKRFKDESDKILEQFLLVIDSVLKEGDLNEFLRRIEEKRRVGEPFVILFVGPNGSGKTTTIAKLALFLRKLGYQSVIAASDTFRAGAIEQLEKLARLVGARVISQRYGADPAAVAMDAVISARANKIPVVLIDTAGRTEVNRNRLGEKRKIKRVVKPDPVIHVGDALAGKAAVRKA</sequence>
<dbReference type="PANTHER" id="PTHR43134">
    <property type="entry name" value="SIGNAL RECOGNITION PARTICLE RECEPTOR SUBUNIT ALPHA"/>
    <property type="match status" value="1"/>
</dbReference>
<comment type="subcellular location">
    <subcellularLocation>
        <location evidence="6">Endomembrane system</location>
        <topology evidence="6">Peripheral membrane protein</topology>
        <orientation evidence="6">Cytoplasmic side</orientation>
    </subcellularLocation>
</comment>
<evidence type="ECO:0000256" key="3">
    <source>
        <dbReference type="ARBA" id="ARBA00023134"/>
    </source>
</evidence>
<dbReference type="GO" id="GO:0012505">
    <property type="term" value="C:endomembrane system"/>
    <property type="evidence" value="ECO:0007669"/>
    <property type="project" value="UniProtKB-SubCell"/>
</dbReference>
<keyword evidence="2" id="KW-0547">Nucleotide-binding</keyword>
<dbReference type="GO" id="GO:0005525">
    <property type="term" value="F:GTP binding"/>
    <property type="evidence" value="ECO:0007669"/>
    <property type="project" value="UniProtKB-KW"/>
</dbReference>